<evidence type="ECO:0000313" key="2">
    <source>
        <dbReference type="Proteomes" id="UP000461730"/>
    </source>
</evidence>
<dbReference type="EMBL" id="WRXN01000021">
    <property type="protein sequence ID" value="MVT12283.1"/>
    <property type="molecule type" value="Genomic_DNA"/>
</dbReference>
<comment type="caution">
    <text evidence="1">The sequence shown here is derived from an EMBL/GenBank/DDBJ whole genome shotgun (WGS) entry which is preliminary data.</text>
</comment>
<dbReference type="RefSeq" id="WP_157309703.1">
    <property type="nucleotide sequence ID" value="NZ_WRXN01000021.1"/>
</dbReference>
<sequence>MVAREIIIRGSSSNVLNVQLLDILRCINEGEETIWSLLWIRAVGSKDNSNVLEYEELVNASLAGVVLSWQDLLALANQFDQIIEVLICGSEDKGVLRRFSTDDEMVQNCEYVIELVDSSYWLINSKNHEVIEKMLKSLDGAEFSLPGE</sequence>
<dbReference type="AlphaFoldDB" id="A0A7K1UD67"/>
<name>A0A7K1UD67_9BACT</name>
<reference evidence="1 2" key="1">
    <citation type="submission" date="2019-12" db="EMBL/GenBank/DDBJ databases">
        <title>Chitinophaga sp. strain ysch24 (GDMCC 1.1355), whole genome shotgun sequence.</title>
        <authorList>
            <person name="Zhang X."/>
        </authorList>
    </citation>
    <scope>NUCLEOTIDE SEQUENCE [LARGE SCALE GENOMIC DNA]</scope>
    <source>
        <strain evidence="2">ysch24</strain>
    </source>
</reference>
<protein>
    <submittedName>
        <fullName evidence="1">Uncharacterized protein</fullName>
    </submittedName>
</protein>
<evidence type="ECO:0000313" key="1">
    <source>
        <dbReference type="EMBL" id="MVT12283.1"/>
    </source>
</evidence>
<proteinExistence type="predicted"/>
<organism evidence="1 2">
    <name type="scientific">Chitinophaga tropicalis</name>
    <dbReference type="NCBI Taxonomy" id="2683588"/>
    <lineage>
        <taxon>Bacteria</taxon>
        <taxon>Pseudomonadati</taxon>
        <taxon>Bacteroidota</taxon>
        <taxon>Chitinophagia</taxon>
        <taxon>Chitinophagales</taxon>
        <taxon>Chitinophagaceae</taxon>
        <taxon>Chitinophaga</taxon>
    </lineage>
</organism>
<keyword evidence="2" id="KW-1185">Reference proteome</keyword>
<accession>A0A7K1UD67</accession>
<gene>
    <name evidence="1" type="ORF">GO493_28760</name>
</gene>
<dbReference type="Proteomes" id="UP000461730">
    <property type="component" value="Unassembled WGS sequence"/>
</dbReference>